<name>A0AAJ7EA78_PAPXU</name>
<gene>
    <name evidence="1" type="primary">LOC106118843</name>
</gene>
<proteinExistence type="predicted"/>
<dbReference type="AlphaFoldDB" id="A0AAJ7EA78"/>
<sequence>MFTLILSFAVSAFVVIVFKYLNATRKPPILGIYQQRNKGYWLKFIFMYVLLTVKRLINEGKRLWAVEVGQSSNGTEQVHKYDSNLEQKYIFGDHPKAVDAVYFNGLSKDGSAVVCGLARRPNHYCDAFLYLKCDGEDLLLSPNLPDTHLEQTESEQEEYSVQGIKITNFMPMRTWKLSYTGEMKSKSNPDKHVKVEVSLTWSAAWAPFNYDAHMSPSSMAGDLAREPWSREYFTLLEKLHQTHYEQMGYIGGIAVIDGKEHSLDMPCLRDRSFGPLREWRNFHRYVYHFMFLENGDCMAVGSVSEPTVLSHLTIGYLCKKADQSVLPVDFCDFHLYQHAENEILPKDYGFVFKSGCKSYAVKVKVNDEDTFYIGKDRVAKFYERWCSVEVNGIRGWACVEWHYNNVRN</sequence>
<dbReference type="PANTHER" id="PTHR34717">
    <property type="entry name" value="EG:BACR7A4.20 PROTEIN"/>
    <property type="match status" value="1"/>
</dbReference>
<reference evidence="1" key="1">
    <citation type="submission" date="2025-08" db="UniProtKB">
        <authorList>
            <consortium name="RefSeq"/>
        </authorList>
    </citation>
    <scope>IDENTIFICATION</scope>
</reference>
<dbReference type="GeneID" id="106118843"/>
<dbReference type="Proteomes" id="UP000694872">
    <property type="component" value="Unplaced"/>
</dbReference>
<dbReference type="KEGG" id="pxu:106118843"/>
<dbReference type="RefSeq" id="XP_013169052.1">
    <property type="nucleotide sequence ID" value="XM_013313598.1"/>
</dbReference>
<organism evidence="1">
    <name type="scientific">Papilio xuthus</name>
    <name type="common">Asian swallowtail butterfly</name>
    <dbReference type="NCBI Taxonomy" id="66420"/>
    <lineage>
        <taxon>Eukaryota</taxon>
        <taxon>Metazoa</taxon>
        <taxon>Ecdysozoa</taxon>
        <taxon>Arthropoda</taxon>
        <taxon>Hexapoda</taxon>
        <taxon>Insecta</taxon>
        <taxon>Pterygota</taxon>
        <taxon>Neoptera</taxon>
        <taxon>Endopterygota</taxon>
        <taxon>Lepidoptera</taxon>
        <taxon>Glossata</taxon>
        <taxon>Ditrysia</taxon>
        <taxon>Papilionoidea</taxon>
        <taxon>Papilionidae</taxon>
        <taxon>Papilioninae</taxon>
        <taxon>Papilio</taxon>
    </lineage>
</organism>
<evidence type="ECO:0000313" key="1">
    <source>
        <dbReference type="RefSeq" id="XP_013169052.1"/>
    </source>
</evidence>
<protein>
    <submittedName>
        <fullName evidence="1">Uncharacterized protein LOC106118843</fullName>
    </submittedName>
</protein>
<dbReference type="PANTHER" id="PTHR34717:SF1">
    <property type="entry name" value="EG:BACR7A4.20 PROTEIN"/>
    <property type="match status" value="1"/>
</dbReference>
<accession>A0AAJ7EA78</accession>